<evidence type="ECO:0000256" key="2">
    <source>
        <dbReference type="ARBA" id="ARBA00023315"/>
    </source>
</evidence>
<sequence>MEIRPRRTDDLPGCVRMLAEVHEYDGYPNRWPDEPAKWLAPPNSVAAWVAEHDGRLVGHVVLTGRDEQLWVSRLFVDPSARGSKVGEALLRQARSRGVLMLDVVESSERAIALYERTGWTMVGRRDADWLMSDGTRPTERIYTSN</sequence>
<dbReference type="RefSeq" id="WP_338887147.1">
    <property type="nucleotide sequence ID" value="NZ_CP147846.1"/>
</dbReference>
<dbReference type="InterPro" id="IPR016181">
    <property type="entry name" value="Acyl_CoA_acyltransferase"/>
</dbReference>
<name>A0ABZ2PF60_9NOCA</name>
<keyword evidence="2" id="KW-0012">Acyltransferase</keyword>
<evidence type="ECO:0000313" key="4">
    <source>
        <dbReference type="EMBL" id="WXG67534.1"/>
    </source>
</evidence>
<keyword evidence="1" id="KW-0808">Transferase</keyword>
<accession>A0ABZ2PF60</accession>
<evidence type="ECO:0000259" key="3">
    <source>
        <dbReference type="PROSITE" id="PS51186"/>
    </source>
</evidence>
<dbReference type="PANTHER" id="PTHR43877">
    <property type="entry name" value="AMINOALKYLPHOSPHONATE N-ACETYLTRANSFERASE-RELATED-RELATED"/>
    <property type="match status" value="1"/>
</dbReference>
<dbReference type="InterPro" id="IPR050832">
    <property type="entry name" value="Bact_Acetyltransf"/>
</dbReference>
<evidence type="ECO:0000313" key="5">
    <source>
        <dbReference type="Proteomes" id="UP001432000"/>
    </source>
</evidence>
<reference evidence="4 5" key="1">
    <citation type="submission" date="2024-03" db="EMBL/GenBank/DDBJ databases">
        <title>Natural products discovery in diverse microorganisms through a two-stage MS feature dereplication strategy.</title>
        <authorList>
            <person name="Zhang R."/>
        </authorList>
    </citation>
    <scope>NUCLEOTIDE SEQUENCE [LARGE SCALE GENOMIC DNA]</scope>
    <source>
        <strain evidence="4 5">18930</strain>
    </source>
</reference>
<dbReference type="Proteomes" id="UP001432000">
    <property type="component" value="Chromosome"/>
</dbReference>
<feature type="domain" description="N-acetyltransferase" evidence="3">
    <location>
        <begin position="1"/>
        <end position="142"/>
    </location>
</feature>
<evidence type="ECO:0000256" key="1">
    <source>
        <dbReference type="ARBA" id="ARBA00022679"/>
    </source>
</evidence>
<dbReference type="SUPFAM" id="SSF55729">
    <property type="entry name" value="Acyl-CoA N-acyltransferases (Nat)"/>
    <property type="match status" value="1"/>
</dbReference>
<keyword evidence="5" id="KW-1185">Reference proteome</keyword>
<dbReference type="PANTHER" id="PTHR43877:SF2">
    <property type="entry name" value="AMINOALKYLPHOSPHONATE N-ACETYLTRANSFERASE-RELATED"/>
    <property type="match status" value="1"/>
</dbReference>
<dbReference type="InterPro" id="IPR000182">
    <property type="entry name" value="GNAT_dom"/>
</dbReference>
<protein>
    <submittedName>
        <fullName evidence="4">GNAT family N-acetyltransferase</fullName>
    </submittedName>
</protein>
<dbReference type="CDD" id="cd04301">
    <property type="entry name" value="NAT_SF"/>
    <property type="match status" value="1"/>
</dbReference>
<gene>
    <name evidence="4" type="ORF">WDS16_20150</name>
</gene>
<dbReference type="PROSITE" id="PS51186">
    <property type="entry name" value="GNAT"/>
    <property type="match status" value="1"/>
</dbReference>
<organism evidence="4 5">
    <name type="scientific">Rhodococcus sovatensis</name>
    <dbReference type="NCBI Taxonomy" id="1805840"/>
    <lineage>
        <taxon>Bacteria</taxon>
        <taxon>Bacillati</taxon>
        <taxon>Actinomycetota</taxon>
        <taxon>Actinomycetes</taxon>
        <taxon>Mycobacteriales</taxon>
        <taxon>Nocardiaceae</taxon>
        <taxon>Rhodococcus</taxon>
    </lineage>
</organism>
<dbReference type="Gene3D" id="3.40.630.30">
    <property type="match status" value="1"/>
</dbReference>
<dbReference type="Pfam" id="PF00583">
    <property type="entry name" value="Acetyltransf_1"/>
    <property type="match status" value="1"/>
</dbReference>
<dbReference type="EMBL" id="CP147846">
    <property type="protein sequence ID" value="WXG67534.1"/>
    <property type="molecule type" value="Genomic_DNA"/>
</dbReference>
<proteinExistence type="predicted"/>